<proteinExistence type="predicted"/>
<dbReference type="AlphaFoldDB" id="A0A4C1VRJ4"/>
<organism evidence="1 2">
    <name type="scientific">Eumeta variegata</name>
    <name type="common">Bagworm moth</name>
    <name type="synonym">Eumeta japonica</name>
    <dbReference type="NCBI Taxonomy" id="151549"/>
    <lineage>
        <taxon>Eukaryota</taxon>
        <taxon>Metazoa</taxon>
        <taxon>Ecdysozoa</taxon>
        <taxon>Arthropoda</taxon>
        <taxon>Hexapoda</taxon>
        <taxon>Insecta</taxon>
        <taxon>Pterygota</taxon>
        <taxon>Neoptera</taxon>
        <taxon>Endopterygota</taxon>
        <taxon>Lepidoptera</taxon>
        <taxon>Glossata</taxon>
        <taxon>Ditrysia</taxon>
        <taxon>Tineoidea</taxon>
        <taxon>Psychidae</taxon>
        <taxon>Oiketicinae</taxon>
        <taxon>Eumeta</taxon>
    </lineage>
</organism>
<gene>
    <name evidence="1" type="ORF">EVAR_25296_1</name>
</gene>
<evidence type="ECO:0000313" key="2">
    <source>
        <dbReference type="Proteomes" id="UP000299102"/>
    </source>
</evidence>
<evidence type="ECO:0000313" key="1">
    <source>
        <dbReference type="EMBL" id="GBP40444.1"/>
    </source>
</evidence>
<sequence length="160" mass="18563">MSQMHKILHEYLRVRKLCTRWIPHTLTDVQKLRRVNWYRQMMQRFADSDSNVRHGYSWRATVGYVFLCNQIFVYALKKVTPSGAAGHTLEILPANFTNTLKGKRVCKPTQKRSSPSLIDTLNPRSVTKIDRSRPALGERDEYLCLSLSASIVQELMMHVL</sequence>
<reference evidence="1 2" key="1">
    <citation type="journal article" date="2019" name="Commun. Biol.">
        <title>The bagworm genome reveals a unique fibroin gene that provides high tensile strength.</title>
        <authorList>
            <person name="Kono N."/>
            <person name="Nakamura H."/>
            <person name="Ohtoshi R."/>
            <person name="Tomita M."/>
            <person name="Numata K."/>
            <person name="Arakawa K."/>
        </authorList>
    </citation>
    <scope>NUCLEOTIDE SEQUENCE [LARGE SCALE GENOMIC DNA]</scope>
</reference>
<dbReference type="EMBL" id="BGZK01000381">
    <property type="protein sequence ID" value="GBP40444.1"/>
    <property type="molecule type" value="Genomic_DNA"/>
</dbReference>
<keyword evidence="2" id="KW-1185">Reference proteome</keyword>
<comment type="caution">
    <text evidence="1">The sequence shown here is derived from an EMBL/GenBank/DDBJ whole genome shotgun (WGS) entry which is preliminary data.</text>
</comment>
<name>A0A4C1VRJ4_EUMVA</name>
<dbReference type="Proteomes" id="UP000299102">
    <property type="component" value="Unassembled WGS sequence"/>
</dbReference>
<accession>A0A4C1VRJ4</accession>
<protein>
    <submittedName>
        <fullName evidence="1">Uncharacterized protein</fullName>
    </submittedName>
</protein>
<dbReference type="OrthoDB" id="10017160at2759"/>